<organism evidence="2 3">
    <name type="scientific">Saponaria officinalis</name>
    <name type="common">Common soapwort</name>
    <name type="synonym">Lychnis saponaria</name>
    <dbReference type="NCBI Taxonomy" id="3572"/>
    <lineage>
        <taxon>Eukaryota</taxon>
        <taxon>Viridiplantae</taxon>
        <taxon>Streptophyta</taxon>
        <taxon>Embryophyta</taxon>
        <taxon>Tracheophyta</taxon>
        <taxon>Spermatophyta</taxon>
        <taxon>Magnoliopsida</taxon>
        <taxon>eudicotyledons</taxon>
        <taxon>Gunneridae</taxon>
        <taxon>Pentapetalae</taxon>
        <taxon>Caryophyllales</taxon>
        <taxon>Caryophyllaceae</taxon>
        <taxon>Caryophylleae</taxon>
        <taxon>Saponaria</taxon>
    </lineage>
</organism>
<feature type="signal peptide" evidence="1">
    <location>
        <begin position="1"/>
        <end position="21"/>
    </location>
</feature>
<dbReference type="Proteomes" id="UP001443914">
    <property type="component" value="Unassembled WGS sequence"/>
</dbReference>
<accession>A0AAW1HIF3</accession>
<dbReference type="AlphaFoldDB" id="A0AAW1HIF3"/>
<sequence>MTWVCFGGVQIWISTFPLVEAFTNVKAALLPGLIEKRRLEALEAERVEEEILEAARLVGEGLDGEETPVKLIGKKNCLLNLAVLLLLDQPEVVIGGQTRMVLAAQ</sequence>
<evidence type="ECO:0000313" key="2">
    <source>
        <dbReference type="EMBL" id="KAK9676167.1"/>
    </source>
</evidence>
<gene>
    <name evidence="2" type="ORF">RND81_11G058900</name>
</gene>
<feature type="chain" id="PRO_5044024848" evidence="1">
    <location>
        <begin position="22"/>
        <end position="105"/>
    </location>
</feature>
<evidence type="ECO:0000313" key="3">
    <source>
        <dbReference type="Proteomes" id="UP001443914"/>
    </source>
</evidence>
<comment type="caution">
    <text evidence="2">The sequence shown here is derived from an EMBL/GenBank/DDBJ whole genome shotgun (WGS) entry which is preliminary data.</text>
</comment>
<proteinExistence type="predicted"/>
<protein>
    <submittedName>
        <fullName evidence="2">Uncharacterized protein</fullName>
    </submittedName>
</protein>
<keyword evidence="1" id="KW-0732">Signal</keyword>
<keyword evidence="3" id="KW-1185">Reference proteome</keyword>
<evidence type="ECO:0000256" key="1">
    <source>
        <dbReference type="SAM" id="SignalP"/>
    </source>
</evidence>
<dbReference type="EMBL" id="JBDFQZ010000011">
    <property type="protein sequence ID" value="KAK9676167.1"/>
    <property type="molecule type" value="Genomic_DNA"/>
</dbReference>
<reference evidence="2" key="1">
    <citation type="submission" date="2024-03" db="EMBL/GenBank/DDBJ databases">
        <title>WGS assembly of Saponaria officinalis var. Norfolk2.</title>
        <authorList>
            <person name="Jenkins J."/>
            <person name="Shu S."/>
            <person name="Grimwood J."/>
            <person name="Barry K."/>
            <person name="Goodstein D."/>
            <person name="Schmutz J."/>
            <person name="Leebens-Mack J."/>
            <person name="Osbourn A."/>
        </authorList>
    </citation>
    <scope>NUCLEOTIDE SEQUENCE [LARGE SCALE GENOMIC DNA]</scope>
    <source>
        <strain evidence="2">JIC</strain>
    </source>
</reference>
<name>A0AAW1HIF3_SAPOF</name>